<organism evidence="1 2">
    <name type="scientific">Goodea atripinnis</name>
    <dbReference type="NCBI Taxonomy" id="208336"/>
    <lineage>
        <taxon>Eukaryota</taxon>
        <taxon>Metazoa</taxon>
        <taxon>Chordata</taxon>
        <taxon>Craniata</taxon>
        <taxon>Vertebrata</taxon>
        <taxon>Euteleostomi</taxon>
        <taxon>Actinopterygii</taxon>
        <taxon>Neopterygii</taxon>
        <taxon>Teleostei</taxon>
        <taxon>Neoteleostei</taxon>
        <taxon>Acanthomorphata</taxon>
        <taxon>Ovalentaria</taxon>
        <taxon>Atherinomorphae</taxon>
        <taxon>Cyprinodontiformes</taxon>
        <taxon>Goodeidae</taxon>
        <taxon>Goodea</taxon>
    </lineage>
</organism>
<evidence type="ECO:0000313" key="2">
    <source>
        <dbReference type="Proteomes" id="UP001476798"/>
    </source>
</evidence>
<protein>
    <submittedName>
        <fullName evidence="1">Uncharacterized protein</fullName>
    </submittedName>
</protein>
<dbReference type="EMBL" id="JAHRIO010051852">
    <property type="protein sequence ID" value="MEQ2175679.1"/>
    <property type="molecule type" value="Genomic_DNA"/>
</dbReference>
<evidence type="ECO:0000313" key="1">
    <source>
        <dbReference type="EMBL" id="MEQ2175679.1"/>
    </source>
</evidence>
<name>A0ABV0NXY1_9TELE</name>
<reference evidence="1 2" key="1">
    <citation type="submission" date="2021-06" db="EMBL/GenBank/DDBJ databases">
        <authorList>
            <person name="Palmer J.M."/>
        </authorList>
    </citation>
    <scope>NUCLEOTIDE SEQUENCE [LARGE SCALE GENOMIC DNA]</scope>
    <source>
        <strain evidence="1 2">GA_2019</strain>
        <tissue evidence="1">Muscle</tissue>
    </source>
</reference>
<comment type="caution">
    <text evidence="1">The sequence shown here is derived from an EMBL/GenBank/DDBJ whole genome shotgun (WGS) entry which is preliminary data.</text>
</comment>
<accession>A0ABV0NXY1</accession>
<proteinExistence type="predicted"/>
<gene>
    <name evidence="1" type="ORF">GOODEAATRI_020287</name>
</gene>
<keyword evidence="2" id="KW-1185">Reference proteome</keyword>
<dbReference type="Proteomes" id="UP001476798">
    <property type="component" value="Unassembled WGS sequence"/>
</dbReference>
<sequence>MSGFPSWGRYTHDPRLNHGCKAEDNRRTDVRTELKTFTEVLDLKEALWLSKERENLTLRVHKATRRYRNKGDIITSNLSYKSNVLQWKSTQNNITDNLRVGQQKIKTINNKNI</sequence>